<dbReference type="SUPFAM" id="SSF55073">
    <property type="entry name" value="Nucleotide cyclase"/>
    <property type="match status" value="1"/>
</dbReference>
<dbReference type="PANTHER" id="PTHR30204:SF97">
    <property type="entry name" value="MERR FAMILY REGULATORY PROTEIN"/>
    <property type="match status" value="1"/>
</dbReference>
<dbReference type="GO" id="GO:0003700">
    <property type="term" value="F:DNA-binding transcription factor activity"/>
    <property type="evidence" value="ECO:0007669"/>
    <property type="project" value="InterPro"/>
</dbReference>
<dbReference type="InterPro" id="IPR047057">
    <property type="entry name" value="MerR_fam"/>
</dbReference>
<dbReference type="InterPro" id="IPR029787">
    <property type="entry name" value="Nucleotide_cyclase"/>
</dbReference>
<dbReference type="InterPro" id="IPR043128">
    <property type="entry name" value="Rev_trsase/Diguanyl_cyclase"/>
</dbReference>
<comment type="caution">
    <text evidence="4">The sequence shown here is derived from an EMBL/GenBank/DDBJ whole genome shotgun (WGS) entry which is preliminary data.</text>
</comment>
<protein>
    <submittedName>
        <fullName evidence="4">Diguanylate cyclase (GGDEF)-like protein</fullName>
    </submittedName>
</protein>
<dbReference type="SMART" id="SM00267">
    <property type="entry name" value="GGDEF"/>
    <property type="match status" value="1"/>
</dbReference>
<dbReference type="Pfam" id="PF00990">
    <property type="entry name" value="GGDEF"/>
    <property type="match status" value="1"/>
</dbReference>
<dbReference type="Gene3D" id="3.30.70.270">
    <property type="match status" value="1"/>
</dbReference>
<keyword evidence="1" id="KW-0238">DNA-binding</keyword>
<dbReference type="InterPro" id="IPR000551">
    <property type="entry name" value="MerR-type_HTH_dom"/>
</dbReference>
<gene>
    <name evidence="4" type="ORF">A8990_14013</name>
</gene>
<dbReference type="NCBIfam" id="TIGR00254">
    <property type="entry name" value="GGDEF"/>
    <property type="match status" value="1"/>
</dbReference>
<proteinExistence type="predicted"/>
<dbReference type="SMART" id="SM00422">
    <property type="entry name" value="HTH_MERR"/>
    <property type="match status" value="1"/>
</dbReference>
<sequence>MKISEFAALNNVTAKMLRHYDEIGLLKPTAIDAETGYRSYEQDQAHVLNWIVILKSLDFTLAEIRELLSGPIDSPEIVHQLIRKRIEISSALNVQIQKKIAIDRLIHLIEKEGFKMDKKVDLMLLEQTDVHEIKKNIPNFEAFLDAAADIVGSCSLQDRISVFRLDISHFKSVNDDYGFEAGDRVIVACYQIIESSVRRHLPEAAIGRAAGDEFVVIAKAEKELCAQAAQSIIEEMRSFDFSSIGCNKQMGCYIGGLVGQIQKPAIRQMVEYSIELLDRARSNGTNSIAIEQYRS</sequence>
<evidence type="ECO:0000313" key="5">
    <source>
        <dbReference type="Proteomes" id="UP000256304"/>
    </source>
</evidence>
<dbReference type="AlphaFoldDB" id="A0A3D9QUS0"/>
<dbReference type="Proteomes" id="UP000256304">
    <property type="component" value="Unassembled WGS sequence"/>
</dbReference>
<dbReference type="PROSITE" id="PS50937">
    <property type="entry name" value="HTH_MERR_2"/>
    <property type="match status" value="1"/>
</dbReference>
<dbReference type="OrthoDB" id="9773308at2"/>
<evidence type="ECO:0000256" key="1">
    <source>
        <dbReference type="ARBA" id="ARBA00023125"/>
    </source>
</evidence>
<organism evidence="4 5">
    <name type="scientific">Paenibacillus taihuensis</name>
    <dbReference type="NCBI Taxonomy" id="1156355"/>
    <lineage>
        <taxon>Bacteria</taxon>
        <taxon>Bacillati</taxon>
        <taxon>Bacillota</taxon>
        <taxon>Bacilli</taxon>
        <taxon>Bacillales</taxon>
        <taxon>Paenibacillaceae</taxon>
        <taxon>Paenibacillus</taxon>
    </lineage>
</organism>
<feature type="domain" description="HTH merR-type" evidence="3">
    <location>
        <begin position="1"/>
        <end position="70"/>
    </location>
</feature>
<reference evidence="4 5" key="1">
    <citation type="submission" date="2018-08" db="EMBL/GenBank/DDBJ databases">
        <title>Genomic Encyclopedia of Type Strains, Phase III (KMG-III): the genomes of soil and plant-associated and newly described type strains.</title>
        <authorList>
            <person name="Whitman W."/>
        </authorList>
    </citation>
    <scope>NUCLEOTIDE SEQUENCE [LARGE SCALE GENOMIC DNA]</scope>
    <source>
        <strain evidence="4 5">CGMCC 1.10966</strain>
    </source>
</reference>
<feature type="domain" description="GGDEF" evidence="2">
    <location>
        <begin position="158"/>
        <end position="293"/>
    </location>
</feature>
<dbReference type="PANTHER" id="PTHR30204">
    <property type="entry name" value="REDOX-CYCLING DRUG-SENSING TRANSCRIPTIONAL ACTIVATOR SOXR"/>
    <property type="match status" value="1"/>
</dbReference>
<dbReference type="CDD" id="cd01949">
    <property type="entry name" value="GGDEF"/>
    <property type="match status" value="1"/>
</dbReference>
<dbReference type="Gene3D" id="1.10.1660.10">
    <property type="match status" value="1"/>
</dbReference>
<evidence type="ECO:0000259" key="2">
    <source>
        <dbReference type="PROSITE" id="PS50887"/>
    </source>
</evidence>
<name>A0A3D9QUS0_9BACL</name>
<dbReference type="PROSITE" id="PS50887">
    <property type="entry name" value="GGDEF"/>
    <property type="match status" value="1"/>
</dbReference>
<evidence type="ECO:0000313" key="4">
    <source>
        <dbReference type="EMBL" id="REE67964.1"/>
    </source>
</evidence>
<evidence type="ECO:0000259" key="3">
    <source>
        <dbReference type="PROSITE" id="PS50937"/>
    </source>
</evidence>
<keyword evidence="5" id="KW-1185">Reference proteome</keyword>
<dbReference type="InterPro" id="IPR000160">
    <property type="entry name" value="GGDEF_dom"/>
</dbReference>
<dbReference type="RefSeq" id="WP_116191753.1">
    <property type="nucleotide sequence ID" value="NZ_QTTN01000040.1"/>
</dbReference>
<dbReference type="GO" id="GO:0003677">
    <property type="term" value="F:DNA binding"/>
    <property type="evidence" value="ECO:0007669"/>
    <property type="project" value="UniProtKB-KW"/>
</dbReference>
<dbReference type="Pfam" id="PF13411">
    <property type="entry name" value="MerR_1"/>
    <property type="match status" value="1"/>
</dbReference>
<dbReference type="InterPro" id="IPR009061">
    <property type="entry name" value="DNA-bd_dom_put_sf"/>
</dbReference>
<dbReference type="SUPFAM" id="SSF46955">
    <property type="entry name" value="Putative DNA-binding domain"/>
    <property type="match status" value="1"/>
</dbReference>
<dbReference type="EMBL" id="QTTN01000040">
    <property type="protein sequence ID" value="REE67964.1"/>
    <property type="molecule type" value="Genomic_DNA"/>
</dbReference>
<accession>A0A3D9QUS0</accession>